<evidence type="ECO:0000313" key="1">
    <source>
        <dbReference type="EMBL" id="JAE37277.1"/>
    </source>
</evidence>
<accession>A0A0A9HKK5</accession>
<dbReference type="AlphaFoldDB" id="A0A0A9HKK5"/>
<reference evidence="1" key="2">
    <citation type="journal article" date="2015" name="Data Brief">
        <title>Shoot transcriptome of the giant reed, Arundo donax.</title>
        <authorList>
            <person name="Barrero R.A."/>
            <person name="Guerrero F.D."/>
            <person name="Moolhuijzen P."/>
            <person name="Goolsby J.A."/>
            <person name="Tidwell J."/>
            <person name="Bellgard S.E."/>
            <person name="Bellgard M.I."/>
        </authorList>
    </citation>
    <scope>NUCLEOTIDE SEQUENCE</scope>
    <source>
        <tissue evidence="1">Shoot tissue taken approximately 20 cm above the soil surface</tissue>
    </source>
</reference>
<protein>
    <submittedName>
        <fullName evidence="1">Uncharacterized protein</fullName>
    </submittedName>
</protein>
<reference evidence="1" key="1">
    <citation type="submission" date="2014-09" db="EMBL/GenBank/DDBJ databases">
        <authorList>
            <person name="Magalhaes I.L.F."/>
            <person name="Oliveira U."/>
            <person name="Santos F.R."/>
            <person name="Vidigal T.H.D.A."/>
            <person name="Brescovit A.D."/>
            <person name="Santos A.J."/>
        </authorList>
    </citation>
    <scope>NUCLEOTIDE SEQUENCE</scope>
    <source>
        <tissue evidence="1">Shoot tissue taken approximately 20 cm above the soil surface</tissue>
    </source>
</reference>
<organism evidence="1">
    <name type="scientific">Arundo donax</name>
    <name type="common">Giant reed</name>
    <name type="synonym">Donax arundinaceus</name>
    <dbReference type="NCBI Taxonomy" id="35708"/>
    <lineage>
        <taxon>Eukaryota</taxon>
        <taxon>Viridiplantae</taxon>
        <taxon>Streptophyta</taxon>
        <taxon>Embryophyta</taxon>
        <taxon>Tracheophyta</taxon>
        <taxon>Spermatophyta</taxon>
        <taxon>Magnoliopsida</taxon>
        <taxon>Liliopsida</taxon>
        <taxon>Poales</taxon>
        <taxon>Poaceae</taxon>
        <taxon>PACMAD clade</taxon>
        <taxon>Arundinoideae</taxon>
        <taxon>Arundineae</taxon>
        <taxon>Arundo</taxon>
    </lineage>
</organism>
<dbReference type="EMBL" id="GBRH01160619">
    <property type="protein sequence ID" value="JAE37277.1"/>
    <property type="molecule type" value="Transcribed_RNA"/>
</dbReference>
<name>A0A0A9HKK5_ARUDO</name>
<proteinExistence type="predicted"/>
<sequence>MPPLGLEPGLPAWGLAQGATRAHQPPILSKIYLQPPALRRNLNDTANYDIIGH</sequence>